<dbReference type="Proteomes" id="UP001054945">
    <property type="component" value="Unassembled WGS sequence"/>
</dbReference>
<feature type="region of interest" description="Disordered" evidence="1">
    <location>
        <begin position="203"/>
        <end position="238"/>
    </location>
</feature>
<keyword evidence="3" id="KW-1185">Reference proteome</keyword>
<feature type="region of interest" description="Disordered" evidence="1">
    <location>
        <begin position="162"/>
        <end position="181"/>
    </location>
</feature>
<feature type="compositionally biased region" description="Basic and acidic residues" evidence="1">
    <location>
        <begin position="540"/>
        <end position="553"/>
    </location>
</feature>
<feature type="region of interest" description="Disordered" evidence="1">
    <location>
        <begin position="958"/>
        <end position="1076"/>
    </location>
</feature>
<gene>
    <name evidence="2" type="primary">AVEN_187868_1</name>
    <name evidence="2" type="ORF">CEXT_189341</name>
</gene>
<evidence type="ECO:0000313" key="2">
    <source>
        <dbReference type="EMBL" id="GIY49617.1"/>
    </source>
</evidence>
<feature type="compositionally biased region" description="Basic and acidic residues" evidence="1">
    <location>
        <begin position="463"/>
        <end position="473"/>
    </location>
</feature>
<accession>A0AAV4TXK5</accession>
<feature type="compositionally biased region" description="Acidic residues" evidence="1">
    <location>
        <begin position="569"/>
        <end position="581"/>
    </location>
</feature>
<feature type="compositionally biased region" description="Low complexity" evidence="1">
    <location>
        <begin position="1030"/>
        <end position="1060"/>
    </location>
</feature>
<feature type="region of interest" description="Disordered" evidence="1">
    <location>
        <begin position="630"/>
        <end position="653"/>
    </location>
</feature>
<sequence length="1114" mass="124898">MRTINNWILKPQIESLLIEQNEACSELQEFPKTASSELVEFDADMGNGSSHSIVLGPPRFQSSDFPARNGYHPDHRGIPKYAHPQNRVLPKPIAGQRLRSTDNGSILQTAGTIRGQRRDSGGKEEHVDPEVMGILRRRSEMIEKENDCYHHLNLRNHRLFHSDPNIARRPGSGGGYANDDIPDGYGNRKSYNGGAAVRASKLKYKKKARAPDPPPPGIGYSRRPQSISPSSATPSHAQFCDHQDQNWKSALFFENKCGMPPRPPAEGTSKSPPVTRAVESQLNRTSYEKKVHPLEKWRNCRSTGDIRIDEEDEPPASRTTVFDSKKISDNQSKIPSYLPQKPDPFQKEIQAVTKKIAQSRKLEASTSEEANQKLAKPTVNPNTEAKVKEATSPPKFYFADPSVFKVNPKSESSDKLGERKLNSDEVLPSKASLQASQQGNSPTPRQKAEKEWDHLSKSLFSKQEPDSDIDVRLRPVLPRKPPEVPKFSPSEAWQALGSDGLGSSNHSTSEDGPESLSPYKKNPSHRNGASDRPRRLPNADYDRFDHYNGDGFKHSSMSDSHWTPRQDLLDDSDVSSEDSEEAVVPRMRPSLGEISTRFSLPTVMFSNMRPIGTEIKTAAQASFLNDAATKAKQAKKKTPKMNEPAYDNSPGPNFRRFLSKRNKYLSEEDITVSDSNWTFGQYGLQKRGKQYSSDLMLSDKKKYELMRQNNFGDFLGDILMSKADHMRKQMKSSDSGNSNFSFYSTDGQIMYRPDKGGFVKENECSPPTKGRVYDMRRRFDAIADAPRQNFNLKNSKKKPNASDFDLSRRRDLELAKMLEDEVRKRRNKEKISIRQQLQRMKHLQSDEEDEDFDDEAYFTEPKSREESQSPFFSPDRPAVASDLGLKQSRFGAGASVTAIDSSHLSHWQSSPALLEDSLMKNNMHPSAKGRLSLSSVMSSPDSGAWVQTNGAVDTWLQKQQKMGLEALKKQQPPASTPDPANDGDVSSSPTPAPPPKKERRKTNIYKQLMDIVRKEERHLKNAQRGESNSRDSSYSQRESSPSTCSESSSTSSYSYSDSSSAKNHAKNGVPANKEFGYRTSAPSFQVAFVQPYSPSKSYRPVPFDVVASPYRLPG</sequence>
<name>A0AAV4TXK5_CAEEX</name>
<feature type="compositionally biased region" description="Basic and acidic residues" evidence="1">
    <location>
        <begin position="411"/>
        <end position="423"/>
    </location>
</feature>
<organism evidence="2 3">
    <name type="scientific">Caerostris extrusa</name>
    <name type="common">Bark spider</name>
    <name type="synonym">Caerostris bankana</name>
    <dbReference type="NCBI Taxonomy" id="172846"/>
    <lineage>
        <taxon>Eukaryota</taxon>
        <taxon>Metazoa</taxon>
        <taxon>Ecdysozoa</taxon>
        <taxon>Arthropoda</taxon>
        <taxon>Chelicerata</taxon>
        <taxon>Arachnida</taxon>
        <taxon>Araneae</taxon>
        <taxon>Araneomorphae</taxon>
        <taxon>Entelegynae</taxon>
        <taxon>Araneoidea</taxon>
        <taxon>Araneidae</taxon>
        <taxon>Caerostris</taxon>
    </lineage>
</organism>
<evidence type="ECO:0000313" key="3">
    <source>
        <dbReference type="Proteomes" id="UP001054945"/>
    </source>
</evidence>
<dbReference type="EMBL" id="BPLR01011857">
    <property type="protein sequence ID" value="GIY49617.1"/>
    <property type="molecule type" value="Genomic_DNA"/>
</dbReference>
<feature type="compositionally biased region" description="Polar residues" evidence="1">
    <location>
        <begin position="431"/>
        <end position="444"/>
    </location>
</feature>
<feature type="compositionally biased region" description="Polar residues" evidence="1">
    <location>
        <begin position="223"/>
        <end position="236"/>
    </location>
</feature>
<feature type="compositionally biased region" description="Basic and acidic residues" evidence="1">
    <location>
        <begin position="446"/>
        <end position="456"/>
    </location>
</feature>
<proteinExistence type="predicted"/>
<feature type="region of interest" description="Disordered" evidence="1">
    <location>
        <begin position="823"/>
        <end position="854"/>
    </location>
</feature>
<protein>
    <submittedName>
        <fullName evidence="2">Uncharacterized protein</fullName>
    </submittedName>
</protein>
<comment type="caution">
    <text evidence="2">The sequence shown here is derived from an EMBL/GenBank/DDBJ whole genome shotgun (WGS) entry which is preliminary data.</text>
</comment>
<dbReference type="AlphaFoldDB" id="A0AAV4TXK5"/>
<feature type="region of interest" description="Disordered" evidence="1">
    <location>
        <begin position="306"/>
        <end position="588"/>
    </location>
</feature>
<evidence type="ECO:0000256" key="1">
    <source>
        <dbReference type="SAM" id="MobiDB-lite"/>
    </source>
</evidence>
<reference evidence="2 3" key="1">
    <citation type="submission" date="2021-06" db="EMBL/GenBank/DDBJ databases">
        <title>Caerostris extrusa draft genome.</title>
        <authorList>
            <person name="Kono N."/>
            <person name="Arakawa K."/>
        </authorList>
    </citation>
    <scope>NUCLEOTIDE SEQUENCE [LARGE SCALE GENOMIC DNA]</scope>
</reference>